<feature type="transmembrane region" description="Helical" evidence="1">
    <location>
        <begin position="68"/>
        <end position="86"/>
    </location>
</feature>
<keyword evidence="1" id="KW-0812">Transmembrane</keyword>
<feature type="transmembrane region" description="Helical" evidence="1">
    <location>
        <begin position="129"/>
        <end position="149"/>
    </location>
</feature>
<reference evidence="2 3" key="1">
    <citation type="submission" date="2016-10" db="EMBL/GenBank/DDBJ databases">
        <authorList>
            <person name="de Groot N.N."/>
        </authorList>
    </citation>
    <scope>NUCLEOTIDE SEQUENCE [LARGE SCALE GENOMIC DNA]</scope>
    <source>
        <strain evidence="2 3">DSM 25186</strain>
    </source>
</reference>
<accession>A0A1G9N169</accession>
<keyword evidence="1" id="KW-1133">Transmembrane helix</keyword>
<gene>
    <name evidence="2" type="ORF">SAMN05421823_108140</name>
</gene>
<dbReference type="AlphaFoldDB" id="A0A1G9N169"/>
<dbReference type="OrthoDB" id="7446256at2"/>
<dbReference type="RefSeq" id="WP_089685027.1">
    <property type="nucleotide sequence ID" value="NZ_FNFO01000008.1"/>
</dbReference>
<keyword evidence="3" id="KW-1185">Reference proteome</keyword>
<dbReference type="Proteomes" id="UP000198510">
    <property type="component" value="Unassembled WGS sequence"/>
</dbReference>
<feature type="transmembrane region" description="Helical" evidence="1">
    <location>
        <begin position="161"/>
        <end position="183"/>
    </location>
</feature>
<evidence type="ECO:0000256" key="1">
    <source>
        <dbReference type="SAM" id="Phobius"/>
    </source>
</evidence>
<proteinExistence type="predicted"/>
<evidence type="ECO:0000313" key="2">
    <source>
        <dbReference type="EMBL" id="SDL79867.1"/>
    </source>
</evidence>
<protein>
    <recommendedName>
        <fullName evidence="4">DUF3667 domain-containing protein</fullName>
    </recommendedName>
</protein>
<dbReference type="EMBL" id="FNFO01000008">
    <property type="protein sequence ID" value="SDL79867.1"/>
    <property type="molecule type" value="Genomic_DNA"/>
</dbReference>
<feature type="transmembrane region" description="Helical" evidence="1">
    <location>
        <begin position="189"/>
        <end position="209"/>
    </location>
</feature>
<keyword evidence="1" id="KW-0472">Membrane</keyword>
<evidence type="ECO:0000313" key="3">
    <source>
        <dbReference type="Proteomes" id="UP000198510"/>
    </source>
</evidence>
<feature type="transmembrane region" description="Helical" evidence="1">
    <location>
        <begin position="221"/>
        <end position="250"/>
    </location>
</feature>
<evidence type="ECO:0008006" key="4">
    <source>
        <dbReference type="Google" id="ProtNLM"/>
    </source>
</evidence>
<name>A0A1G9N169_9BACT</name>
<sequence>MSQEEPTVAKTQDNEVDESSAKDLAADFLTGVFNLERSLVGTVRAMFVCPEEPINAYLKRRKDYFGPFKYIFLMATLYTVLLNLTIDWEEMIMSSAAHGNRLMGLEVSDQVLREQAKIAEGMSRLMQQYLPFMVVLFYVPVLALSSKWLFHKQRPRYLQHFVAYTYIMGHTNLLSIGLLPLLWVGSGEMFRLFSPVSMVATSAYAIYAAQRFLQVRGWKGWLKIALSLLLGLGMFIAIVSLLSPFIGLLVHYMKS</sequence>
<organism evidence="2 3">
    <name type="scientific">Catalinimonas alkaloidigena</name>
    <dbReference type="NCBI Taxonomy" id="1075417"/>
    <lineage>
        <taxon>Bacteria</taxon>
        <taxon>Pseudomonadati</taxon>
        <taxon>Bacteroidota</taxon>
        <taxon>Cytophagia</taxon>
        <taxon>Cytophagales</taxon>
        <taxon>Catalimonadaceae</taxon>
        <taxon>Catalinimonas</taxon>
    </lineage>
</organism>
<dbReference type="STRING" id="1075417.SAMN05421823_108140"/>